<evidence type="ECO:0000313" key="3">
    <source>
        <dbReference type="Proteomes" id="UP001341840"/>
    </source>
</evidence>
<evidence type="ECO:0000313" key="2">
    <source>
        <dbReference type="EMBL" id="MED6111864.1"/>
    </source>
</evidence>
<feature type="compositionally biased region" description="Low complexity" evidence="1">
    <location>
        <begin position="281"/>
        <end position="291"/>
    </location>
</feature>
<reference evidence="2 3" key="1">
    <citation type="journal article" date="2023" name="Plants (Basel)">
        <title>Bridging the Gap: Combining Genomics and Transcriptomics Approaches to Understand Stylosanthes scabra, an Orphan Legume from the Brazilian Caatinga.</title>
        <authorList>
            <person name="Ferreira-Neto J.R.C."/>
            <person name="da Silva M.D."/>
            <person name="Binneck E."/>
            <person name="de Melo N.F."/>
            <person name="da Silva R.H."/>
            <person name="de Melo A.L.T.M."/>
            <person name="Pandolfi V."/>
            <person name="Bustamante F.O."/>
            <person name="Brasileiro-Vidal A.C."/>
            <person name="Benko-Iseppon A.M."/>
        </authorList>
    </citation>
    <scope>NUCLEOTIDE SEQUENCE [LARGE SCALE GENOMIC DNA]</scope>
    <source>
        <tissue evidence="2">Leaves</tissue>
    </source>
</reference>
<feature type="compositionally biased region" description="Acidic residues" evidence="1">
    <location>
        <begin position="137"/>
        <end position="173"/>
    </location>
</feature>
<comment type="caution">
    <text evidence="2">The sequence shown here is derived from an EMBL/GenBank/DDBJ whole genome shotgun (WGS) entry which is preliminary data.</text>
</comment>
<protein>
    <recommendedName>
        <fullName evidence="4">Ubiquitin-like protease family profile domain-containing protein</fullName>
    </recommendedName>
</protein>
<dbReference type="Proteomes" id="UP001341840">
    <property type="component" value="Unassembled WGS sequence"/>
</dbReference>
<dbReference type="SUPFAM" id="SSF54001">
    <property type="entry name" value="Cysteine proteinases"/>
    <property type="match status" value="1"/>
</dbReference>
<sequence>MVKDCSIETDQQKRTFKRAFALFIQKSFLLPTSSAYISPVHLPVIRDIDNTQGRNWAHHVNSFLINGIKEFHEQGNQAVKGCHFVMMIIYFRERYDGKSLNDPNFPAPWIQRWTGELMKDKIKAEDEDITVKKKTDGEDEDQQDDADDTEKNNEEEEYNSADDSETEADSEEVQQERRAKRRQEESVIYERQRQDREQRSQRRERRREETEPTLAKTVDEIKRKQKVQGKDQGKGKKKKATAESAAKPVHDATVAETGPEPGPQPQPRPDPEPETEPQPQPDSEQVSESQPQPDPEPVSESQPQPEPAAAILFGPEPQEVIDRFVATCQEVEETEAAIKACEEAELRYQQINQAEVAKDNEAEAEIRKIIEDVVTSTDKLPGRQEEAALLLINSQAKEYDPSEAFDLGVGTTRQSETPEMYDLDDFPEEPETPVTSAIPATTAVQAGPSSSTGHPHNRDLKERCVMWALSDRKDIKYDSIFMIHGDIHFEVITAYSLLLNNEPIPRFQSDVYILPPSALSSMMDTYKENYIDLHTRKIFAPVIYSGHWWMYVLDKEKKMFFVVDSKRKDAPSSDRTRINKFAVSYNNLYDSGTFVMKWMEVLDPTKLDAHSKYPIEDWSTEDLQRFRNDIIWQIILSSQNLHIEKAIQGAIETTIHKPSAALRSPYVQVSTDELKKLP</sequence>
<evidence type="ECO:0000256" key="1">
    <source>
        <dbReference type="SAM" id="MobiDB-lite"/>
    </source>
</evidence>
<feature type="compositionally biased region" description="Basic and acidic residues" evidence="1">
    <location>
        <begin position="174"/>
        <end position="210"/>
    </location>
</feature>
<proteinExistence type="predicted"/>
<dbReference type="EMBL" id="JASCZI010000448">
    <property type="protein sequence ID" value="MED6111864.1"/>
    <property type="molecule type" value="Genomic_DNA"/>
</dbReference>
<keyword evidence="3" id="KW-1185">Reference proteome</keyword>
<dbReference type="PANTHER" id="PTHR34835">
    <property type="entry name" value="OS07G0283600 PROTEIN-RELATED"/>
    <property type="match status" value="1"/>
</dbReference>
<feature type="compositionally biased region" description="Basic and acidic residues" evidence="1">
    <location>
        <begin position="217"/>
        <end position="234"/>
    </location>
</feature>
<name>A0ABU6QIU1_9FABA</name>
<gene>
    <name evidence="2" type="ORF">PIB30_056262</name>
</gene>
<accession>A0ABU6QIU1</accession>
<dbReference type="InterPro" id="IPR038765">
    <property type="entry name" value="Papain-like_cys_pep_sf"/>
</dbReference>
<feature type="region of interest" description="Disordered" evidence="1">
    <location>
        <begin position="129"/>
        <end position="316"/>
    </location>
</feature>
<dbReference type="Gene3D" id="3.40.395.10">
    <property type="entry name" value="Adenoviral Proteinase, Chain A"/>
    <property type="match status" value="1"/>
</dbReference>
<evidence type="ECO:0008006" key="4">
    <source>
        <dbReference type="Google" id="ProtNLM"/>
    </source>
</evidence>
<organism evidence="2 3">
    <name type="scientific">Stylosanthes scabra</name>
    <dbReference type="NCBI Taxonomy" id="79078"/>
    <lineage>
        <taxon>Eukaryota</taxon>
        <taxon>Viridiplantae</taxon>
        <taxon>Streptophyta</taxon>
        <taxon>Embryophyta</taxon>
        <taxon>Tracheophyta</taxon>
        <taxon>Spermatophyta</taxon>
        <taxon>Magnoliopsida</taxon>
        <taxon>eudicotyledons</taxon>
        <taxon>Gunneridae</taxon>
        <taxon>Pentapetalae</taxon>
        <taxon>rosids</taxon>
        <taxon>fabids</taxon>
        <taxon>Fabales</taxon>
        <taxon>Fabaceae</taxon>
        <taxon>Papilionoideae</taxon>
        <taxon>50 kb inversion clade</taxon>
        <taxon>dalbergioids sensu lato</taxon>
        <taxon>Dalbergieae</taxon>
        <taxon>Pterocarpus clade</taxon>
        <taxon>Stylosanthes</taxon>
    </lineage>
</organism>